<name>A0AAD6YLT7_9AGAR</name>
<keyword evidence="2" id="KW-1185">Reference proteome</keyword>
<organism evidence="1 2">
    <name type="scientific">Mycena pura</name>
    <dbReference type="NCBI Taxonomy" id="153505"/>
    <lineage>
        <taxon>Eukaryota</taxon>
        <taxon>Fungi</taxon>
        <taxon>Dikarya</taxon>
        <taxon>Basidiomycota</taxon>
        <taxon>Agaricomycotina</taxon>
        <taxon>Agaricomycetes</taxon>
        <taxon>Agaricomycetidae</taxon>
        <taxon>Agaricales</taxon>
        <taxon>Marasmiineae</taxon>
        <taxon>Mycenaceae</taxon>
        <taxon>Mycena</taxon>
    </lineage>
</organism>
<dbReference type="EMBL" id="JARJCW010000006">
    <property type="protein sequence ID" value="KAJ7223286.1"/>
    <property type="molecule type" value="Genomic_DNA"/>
</dbReference>
<sequence>MHKYWVGILQNPILMHEIPDPPDDVSSVLFKVLVQFWRNIWHQLWLILAPEYGLACSGAIYLTFVARTISGMLVLLAALVLDEPGFLIGGNNNGQQVLGTKEL</sequence>
<evidence type="ECO:0000313" key="1">
    <source>
        <dbReference type="EMBL" id="KAJ7223286.1"/>
    </source>
</evidence>
<gene>
    <name evidence="1" type="ORF">GGX14DRAFT_387612</name>
</gene>
<reference evidence="1" key="1">
    <citation type="submission" date="2023-03" db="EMBL/GenBank/DDBJ databases">
        <title>Massive genome expansion in bonnet fungi (Mycena s.s.) driven by repeated elements and novel gene families across ecological guilds.</title>
        <authorList>
            <consortium name="Lawrence Berkeley National Laboratory"/>
            <person name="Harder C.B."/>
            <person name="Miyauchi S."/>
            <person name="Viragh M."/>
            <person name="Kuo A."/>
            <person name="Thoen E."/>
            <person name="Andreopoulos B."/>
            <person name="Lu D."/>
            <person name="Skrede I."/>
            <person name="Drula E."/>
            <person name="Henrissat B."/>
            <person name="Morin E."/>
            <person name="Kohler A."/>
            <person name="Barry K."/>
            <person name="LaButti K."/>
            <person name="Morin E."/>
            <person name="Salamov A."/>
            <person name="Lipzen A."/>
            <person name="Mereny Z."/>
            <person name="Hegedus B."/>
            <person name="Baldrian P."/>
            <person name="Stursova M."/>
            <person name="Weitz H."/>
            <person name="Taylor A."/>
            <person name="Grigoriev I.V."/>
            <person name="Nagy L.G."/>
            <person name="Martin F."/>
            <person name="Kauserud H."/>
        </authorList>
    </citation>
    <scope>NUCLEOTIDE SEQUENCE</scope>
    <source>
        <strain evidence="1">9144</strain>
    </source>
</reference>
<accession>A0AAD6YLT7</accession>
<protein>
    <submittedName>
        <fullName evidence="1">Uncharacterized protein</fullName>
    </submittedName>
</protein>
<comment type="caution">
    <text evidence="1">The sequence shown here is derived from an EMBL/GenBank/DDBJ whole genome shotgun (WGS) entry which is preliminary data.</text>
</comment>
<dbReference type="Proteomes" id="UP001219525">
    <property type="component" value="Unassembled WGS sequence"/>
</dbReference>
<proteinExistence type="predicted"/>
<evidence type="ECO:0000313" key="2">
    <source>
        <dbReference type="Proteomes" id="UP001219525"/>
    </source>
</evidence>
<dbReference type="AlphaFoldDB" id="A0AAD6YLT7"/>